<dbReference type="EMBL" id="CP032550">
    <property type="protein sequence ID" value="QGU28204.1"/>
    <property type="molecule type" value="Genomic_DNA"/>
</dbReference>
<reference evidence="6 7" key="1">
    <citation type="submission" date="2018-09" db="EMBL/GenBank/DDBJ databases">
        <title>Whole genome sequencing of Microbacterium oryzae strain MB-10T.</title>
        <authorList>
            <person name="Das S.K."/>
        </authorList>
    </citation>
    <scope>NUCLEOTIDE SEQUENCE [LARGE SCALE GENOMIC DNA]</scope>
    <source>
        <strain evidence="6 7">MB-10</strain>
    </source>
</reference>
<dbReference type="Pfam" id="PF00496">
    <property type="entry name" value="SBP_bac_5"/>
    <property type="match status" value="1"/>
</dbReference>
<comment type="similarity">
    <text evidence="2">Belongs to the bacterial solute-binding protein 5 family.</text>
</comment>
<dbReference type="GO" id="GO:1904680">
    <property type="term" value="F:peptide transmembrane transporter activity"/>
    <property type="evidence" value="ECO:0007669"/>
    <property type="project" value="TreeGrafter"/>
</dbReference>
<dbReference type="PIRSF" id="PIRSF002741">
    <property type="entry name" value="MppA"/>
    <property type="match status" value="1"/>
</dbReference>
<dbReference type="AlphaFoldDB" id="A0A6I6E228"/>
<dbReference type="KEGG" id="moj:D7D94_11350"/>
<evidence type="ECO:0000259" key="5">
    <source>
        <dbReference type="Pfam" id="PF00496"/>
    </source>
</evidence>
<dbReference type="InterPro" id="IPR039424">
    <property type="entry name" value="SBP_5"/>
</dbReference>
<feature type="chain" id="PRO_5039268123" evidence="4">
    <location>
        <begin position="23"/>
        <end position="561"/>
    </location>
</feature>
<organism evidence="6 7">
    <name type="scientific">Microbacterium oryzae</name>
    <dbReference type="NCBI Taxonomy" id="743009"/>
    <lineage>
        <taxon>Bacteria</taxon>
        <taxon>Bacillati</taxon>
        <taxon>Actinomycetota</taxon>
        <taxon>Actinomycetes</taxon>
        <taxon>Micrococcales</taxon>
        <taxon>Microbacteriaceae</taxon>
        <taxon>Microbacterium</taxon>
    </lineage>
</organism>
<dbReference type="Proteomes" id="UP000422989">
    <property type="component" value="Chromosome"/>
</dbReference>
<evidence type="ECO:0000256" key="4">
    <source>
        <dbReference type="SAM" id="SignalP"/>
    </source>
</evidence>
<evidence type="ECO:0000256" key="1">
    <source>
        <dbReference type="ARBA" id="ARBA00004193"/>
    </source>
</evidence>
<dbReference type="PANTHER" id="PTHR30290">
    <property type="entry name" value="PERIPLASMIC BINDING COMPONENT OF ABC TRANSPORTER"/>
    <property type="match status" value="1"/>
</dbReference>
<dbReference type="GO" id="GO:0015833">
    <property type="term" value="P:peptide transport"/>
    <property type="evidence" value="ECO:0007669"/>
    <property type="project" value="TreeGrafter"/>
</dbReference>
<proteinExistence type="inferred from homology"/>
<dbReference type="InterPro" id="IPR000914">
    <property type="entry name" value="SBP_5_dom"/>
</dbReference>
<comment type="subcellular location">
    <subcellularLocation>
        <location evidence="1">Cell membrane</location>
        <topology evidence="1">Lipid-anchor</topology>
    </subcellularLocation>
</comment>
<dbReference type="PANTHER" id="PTHR30290:SF83">
    <property type="entry name" value="ABC TRANSPORTER SUBSTRATE-BINDING PROTEIN"/>
    <property type="match status" value="1"/>
</dbReference>
<feature type="domain" description="Solute-binding protein family 5" evidence="5">
    <location>
        <begin position="89"/>
        <end position="470"/>
    </location>
</feature>
<feature type="signal peptide" evidence="4">
    <location>
        <begin position="1"/>
        <end position="22"/>
    </location>
</feature>
<keyword evidence="7" id="KW-1185">Reference proteome</keyword>
<evidence type="ECO:0000256" key="2">
    <source>
        <dbReference type="ARBA" id="ARBA00005695"/>
    </source>
</evidence>
<dbReference type="SUPFAM" id="SSF53850">
    <property type="entry name" value="Periplasmic binding protein-like II"/>
    <property type="match status" value="1"/>
</dbReference>
<dbReference type="PROSITE" id="PS01040">
    <property type="entry name" value="SBP_BACTERIAL_5"/>
    <property type="match status" value="1"/>
</dbReference>
<dbReference type="InterPro" id="IPR030678">
    <property type="entry name" value="Peptide/Ni-bd"/>
</dbReference>
<dbReference type="CDD" id="cd08506">
    <property type="entry name" value="PBP2_clavulanate_OppA2"/>
    <property type="match status" value="1"/>
</dbReference>
<dbReference type="InterPro" id="IPR023765">
    <property type="entry name" value="SBP_5_CS"/>
</dbReference>
<protein>
    <submittedName>
        <fullName evidence="6">ABC transporter substrate-binding protein</fullName>
    </submittedName>
</protein>
<gene>
    <name evidence="6" type="ORF">D7D94_11350</name>
</gene>
<evidence type="ECO:0000313" key="7">
    <source>
        <dbReference type="Proteomes" id="UP000422989"/>
    </source>
</evidence>
<dbReference type="Gene3D" id="3.40.190.10">
    <property type="entry name" value="Periplasmic binding protein-like II"/>
    <property type="match status" value="1"/>
</dbReference>
<keyword evidence="3 4" id="KW-0732">Signal</keyword>
<dbReference type="Gene3D" id="3.10.105.10">
    <property type="entry name" value="Dipeptide-binding Protein, Domain 3"/>
    <property type="match status" value="1"/>
</dbReference>
<dbReference type="GO" id="GO:0043190">
    <property type="term" value="C:ATP-binding cassette (ABC) transporter complex"/>
    <property type="evidence" value="ECO:0007669"/>
    <property type="project" value="InterPro"/>
</dbReference>
<dbReference type="OrthoDB" id="5240629at2"/>
<evidence type="ECO:0000313" key="6">
    <source>
        <dbReference type="EMBL" id="QGU28204.1"/>
    </source>
</evidence>
<name>A0A6I6E228_9MICO</name>
<dbReference type="PROSITE" id="PS51257">
    <property type="entry name" value="PROKAR_LIPOPROTEIN"/>
    <property type="match status" value="1"/>
</dbReference>
<dbReference type="GO" id="GO:0042597">
    <property type="term" value="C:periplasmic space"/>
    <property type="evidence" value="ECO:0007669"/>
    <property type="project" value="UniProtKB-ARBA"/>
</dbReference>
<sequence>MRKGALALGVIGALLLTGCAGGGGGEEPAANQETTGPQSGGTVHMLQNADFSYLDPARGWDGGVNAFYRLLYRGLTMQTSGDAEDPNAIVPDMATGLGEASDDGLTWTYTLKDGLKFDNGDPITSAEVKFGISRAWDPDIGIGSPYLKMVIDAPEDYQGPYVSGDLPTIETPDEKTIVFHLKAPFPEFDNVLSQANAVPFPEGTGAGDEFISDVIASGPYTLDSYTPGSSIRLVRNENWDPETDEVRKAYPDAWEFEIGIDPATIDERMIAGQGSDASAIASKISGSSLPRLQTPELQERTISADAYCTTYMSMNTSKAPFDDVKVRQAVNWAIDRATVQNASGGNQLADVATAIIPPAVTGHKEFDLYPSEGHAGDPEKAKELLAEAGMPDGFEFTLDIRSQPTAQAQAEAIQQSLEKIGVTANLNVIDTSIYYETIATPAKQNDAAITGWCPDWASSASTFIPPLFDGRNIVDRGNQNLAQLNDPEINQRIDEIRAMEDPQEAATAWGELDEQIMELSPIAPLVLEKGIFLPGENITNYYPSTNMTDLTIVGLKDPAKS</sequence>
<evidence type="ECO:0000256" key="3">
    <source>
        <dbReference type="ARBA" id="ARBA00022729"/>
    </source>
</evidence>
<accession>A0A6I6E228</accession>